<organism evidence="9 10">
    <name type="scientific">Eufriesea mexicana</name>
    <dbReference type="NCBI Taxonomy" id="516756"/>
    <lineage>
        <taxon>Eukaryota</taxon>
        <taxon>Metazoa</taxon>
        <taxon>Ecdysozoa</taxon>
        <taxon>Arthropoda</taxon>
        <taxon>Hexapoda</taxon>
        <taxon>Insecta</taxon>
        <taxon>Pterygota</taxon>
        <taxon>Neoptera</taxon>
        <taxon>Endopterygota</taxon>
        <taxon>Hymenoptera</taxon>
        <taxon>Apocrita</taxon>
        <taxon>Aculeata</taxon>
        <taxon>Apoidea</taxon>
        <taxon>Anthophila</taxon>
        <taxon>Apidae</taxon>
        <taxon>Eufriesea</taxon>
    </lineage>
</organism>
<dbReference type="InterPro" id="IPR007185">
    <property type="entry name" value="DNA_pol_a/d/e_bsu"/>
</dbReference>
<dbReference type="AlphaFoldDB" id="A0A310SH24"/>
<evidence type="ECO:0000256" key="4">
    <source>
        <dbReference type="ARBA" id="ARBA00022705"/>
    </source>
</evidence>
<feature type="non-terminal residue" evidence="9">
    <location>
        <position position="1"/>
    </location>
</feature>
<dbReference type="GO" id="GO:0003677">
    <property type="term" value="F:DNA binding"/>
    <property type="evidence" value="ECO:0007669"/>
    <property type="project" value="InterPro"/>
</dbReference>
<evidence type="ECO:0000256" key="3">
    <source>
        <dbReference type="ARBA" id="ARBA00018596"/>
    </source>
</evidence>
<comment type="similarity">
    <text evidence="2">Belongs to the DNA polymerase alpha subunit B family.</text>
</comment>
<reference evidence="9 10" key="1">
    <citation type="submission" date="2015-07" db="EMBL/GenBank/DDBJ databases">
        <title>The genome of Eufriesea mexicana.</title>
        <authorList>
            <person name="Pan H."/>
            <person name="Kapheim K."/>
        </authorList>
    </citation>
    <scope>NUCLEOTIDE SEQUENCE [LARGE SCALE GENOMIC DNA]</scope>
    <source>
        <strain evidence="9">0111107269</strain>
        <tissue evidence="9">Whole body</tissue>
    </source>
</reference>
<comment type="subcellular location">
    <subcellularLocation>
        <location evidence="1">Nucleus</location>
    </subcellularLocation>
</comment>
<dbReference type="InterPro" id="IPR054300">
    <property type="entry name" value="OB_DPOA2"/>
</dbReference>
<dbReference type="GO" id="GO:0005658">
    <property type="term" value="C:alpha DNA polymerase:primase complex"/>
    <property type="evidence" value="ECO:0007669"/>
    <property type="project" value="TreeGrafter"/>
</dbReference>
<dbReference type="EMBL" id="KQ764717">
    <property type="protein sequence ID" value="OAD54433.1"/>
    <property type="molecule type" value="Genomic_DNA"/>
</dbReference>
<dbReference type="InterPro" id="IPR013627">
    <property type="entry name" value="Pol_alpha_B_N"/>
</dbReference>
<gene>
    <name evidence="9" type="ORF">WN48_07798</name>
</gene>
<keyword evidence="5" id="KW-0539">Nucleus</keyword>
<sequence length="597" mass="67744">VSEESLILCFSNLGCDVSDKFVIDKCIQICHAYNLDEDTFVEMWIAYAIPHSLNIDPTINDLIKFEREELRKNNTCSLEIPTRAVSNITIDVESKEEITLDKTCSINIVLLYRILFCPLFKQIKRARSPAAETGNDNKLRAVDHTFTPSTYTSKPNTPIRAPSTTVRGKVLLSFGPDVQNWKKQDEYEVSIVKADNPHVPKDVTYMYEMLSKQGAVLSSRCVSFGERLCHIWNEMGPSNSNIRYVRNVMPMSQIPFRTWGRISITSNKSTGNKIVMLEGSKRCKGENNAPIIRLDLSGIKHYSVFPGQILAVEGINTAGDALIAKELFAKGYAPLFDTPKLTKDIKIYIAVGPFTPSDNLNYQPLWDLMECIVEEEPNILILIGPFVEYTHAEIKKNTLKDTYQDFFDKILAKILQYLQRKSTRIVLVPSNRDVYHDAVFPTPEFMININKLGPNVTNLYCMPDPCIINVDGLHIGITSVDALRHLGQKEVSNTSGMDRIGRLADHILSQATFYPLYPPFSGLNLDTTLWKKYACFERQPHVLILPSDIKHYCKSLNECLVLNPERLLKYTYAKLYVRPVNNGKWDPNKVSCEIAKV</sequence>
<proteinExistence type="inferred from homology"/>
<evidence type="ECO:0000313" key="9">
    <source>
        <dbReference type="EMBL" id="OAD54433.1"/>
    </source>
</evidence>
<evidence type="ECO:0000256" key="5">
    <source>
        <dbReference type="ARBA" id="ARBA00023242"/>
    </source>
</evidence>
<evidence type="ECO:0000259" key="6">
    <source>
        <dbReference type="Pfam" id="PF04042"/>
    </source>
</evidence>
<evidence type="ECO:0000259" key="7">
    <source>
        <dbReference type="Pfam" id="PF08418"/>
    </source>
</evidence>
<dbReference type="InterPro" id="IPR016722">
    <property type="entry name" value="DNA_pol_alpha_bsu"/>
</dbReference>
<feature type="non-terminal residue" evidence="9">
    <location>
        <position position="597"/>
    </location>
</feature>
<dbReference type="PANTHER" id="PTHR23061:SF12">
    <property type="entry name" value="DNA POLYMERASE ALPHA SUBUNIT B"/>
    <property type="match status" value="1"/>
</dbReference>
<feature type="domain" description="DNA polymerase alpha subunit B OB" evidence="8">
    <location>
        <begin position="247"/>
        <end position="328"/>
    </location>
</feature>
<dbReference type="InterPro" id="IPR043034">
    <property type="entry name" value="DNA_pol_alpha_B_N_sf"/>
</dbReference>
<evidence type="ECO:0000256" key="1">
    <source>
        <dbReference type="ARBA" id="ARBA00004123"/>
    </source>
</evidence>
<feature type="domain" description="DNA polymerase alpha/delta/epsilon subunit B" evidence="6">
    <location>
        <begin position="347"/>
        <end position="554"/>
    </location>
</feature>
<keyword evidence="4" id="KW-0235">DNA replication</keyword>
<evidence type="ECO:0000256" key="2">
    <source>
        <dbReference type="ARBA" id="ARBA00007299"/>
    </source>
</evidence>
<dbReference type="OrthoDB" id="336885at2759"/>
<dbReference type="Pfam" id="PF22062">
    <property type="entry name" value="OB_DPOA2"/>
    <property type="match status" value="1"/>
</dbReference>
<dbReference type="PIRSF" id="PIRSF018300">
    <property type="entry name" value="DNA_pol_alph_2"/>
    <property type="match status" value="1"/>
</dbReference>
<dbReference type="Pfam" id="PF08418">
    <property type="entry name" value="Pol_alpha_B_N"/>
    <property type="match status" value="1"/>
</dbReference>
<dbReference type="Pfam" id="PF04042">
    <property type="entry name" value="DNA_pol_E_B"/>
    <property type="match status" value="1"/>
</dbReference>
<dbReference type="Proteomes" id="UP000250275">
    <property type="component" value="Unassembled WGS sequence"/>
</dbReference>
<evidence type="ECO:0000259" key="8">
    <source>
        <dbReference type="Pfam" id="PF22062"/>
    </source>
</evidence>
<dbReference type="PANTHER" id="PTHR23061">
    <property type="entry name" value="DNA POLYMERASE 2 ALPHA 70 KDA SUBUNIT"/>
    <property type="match status" value="1"/>
</dbReference>
<feature type="domain" description="DNA polymerase alpha subunit B N-terminal" evidence="7">
    <location>
        <begin position="4"/>
        <end position="72"/>
    </location>
</feature>
<evidence type="ECO:0000313" key="10">
    <source>
        <dbReference type="Proteomes" id="UP000250275"/>
    </source>
</evidence>
<name>A0A310SH24_9HYME</name>
<keyword evidence="10" id="KW-1185">Reference proteome</keyword>
<dbReference type="Gene3D" id="1.10.8.530">
    <property type="entry name" value="DNA polymerase alpha-primase, subunit B, N-terminal domain"/>
    <property type="match status" value="1"/>
</dbReference>
<protein>
    <recommendedName>
        <fullName evidence="3">DNA polymerase alpha subunit B</fullName>
    </recommendedName>
</protein>
<dbReference type="GO" id="GO:0006270">
    <property type="term" value="P:DNA replication initiation"/>
    <property type="evidence" value="ECO:0007669"/>
    <property type="project" value="TreeGrafter"/>
</dbReference>
<dbReference type="Gene3D" id="3.60.21.60">
    <property type="match status" value="2"/>
</dbReference>
<accession>A0A310SH24</accession>